<name>A0A8H3IVY7_9LECA</name>
<protein>
    <submittedName>
        <fullName evidence="1">Uncharacterized protein</fullName>
    </submittedName>
</protein>
<gene>
    <name evidence="1" type="ORF">GOMPHAMPRED_005642</name>
</gene>
<dbReference type="EMBL" id="CAJPDQ010000035">
    <property type="protein sequence ID" value="CAF9930395.1"/>
    <property type="molecule type" value="Genomic_DNA"/>
</dbReference>
<evidence type="ECO:0000313" key="1">
    <source>
        <dbReference type="EMBL" id="CAF9930395.1"/>
    </source>
</evidence>
<dbReference type="AlphaFoldDB" id="A0A8H3IVY7"/>
<dbReference type="OrthoDB" id="5420292at2759"/>
<accession>A0A8H3IVY7</accession>
<sequence length="310" mass="35190">MAGVLTRTIRRRRKTTDVVEGSADPVIPLRELPYELQLMIARECVLRPVPIVVGKTIARWLSDPAEELEARTCGAMLRVSKDFRQELYRTYYEENTFELGYYYDRGNFLDHPGREFVRHILLDALRVLIQPAGVPSTVPVGLRLLPALKCVSIRLRKSLLHKTVYDAGLGKFLKNLCQALPLDTIQLLIESNGEDRGGVDSRIKEYKDFVSQSLNAKDIWPKGIPAGRQVPQFVVNWEHITEAGMLRHALKKAKKQDKPSKIKALVSGMRYAISEDLGDMFMVDDSIRKDGGVVLGYENARGTHFLRKWS</sequence>
<organism evidence="1 2">
    <name type="scientific">Gomphillus americanus</name>
    <dbReference type="NCBI Taxonomy" id="1940652"/>
    <lineage>
        <taxon>Eukaryota</taxon>
        <taxon>Fungi</taxon>
        <taxon>Dikarya</taxon>
        <taxon>Ascomycota</taxon>
        <taxon>Pezizomycotina</taxon>
        <taxon>Lecanoromycetes</taxon>
        <taxon>OSLEUM clade</taxon>
        <taxon>Ostropomycetidae</taxon>
        <taxon>Ostropales</taxon>
        <taxon>Graphidaceae</taxon>
        <taxon>Gomphilloideae</taxon>
        <taxon>Gomphillus</taxon>
    </lineage>
</organism>
<comment type="caution">
    <text evidence="1">The sequence shown here is derived from an EMBL/GenBank/DDBJ whole genome shotgun (WGS) entry which is preliminary data.</text>
</comment>
<keyword evidence="2" id="KW-1185">Reference proteome</keyword>
<evidence type="ECO:0000313" key="2">
    <source>
        <dbReference type="Proteomes" id="UP000664169"/>
    </source>
</evidence>
<reference evidence="1" key="1">
    <citation type="submission" date="2021-03" db="EMBL/GenBank/DDBJ databases">
        <authorList>
            <person name="Tagirdzhanova G."/>
        </authorList>
    </citation>
    <scope>NUCLEOTIDE SEQUENCE</scope>
</reference>
<proteinExistence type="predicted"/>
<dbReference type="Proteomes" id="UP000664169">
    <property type="component" value="Unassembled WGS sequence"/>
</dbReference>